<keyword evidence="1" id="KW-0732">Signal</keyword>
<evidence type="ECO:0000313" key="3">
    <source>
        <dbReference type="Proteomes" id="UP001195963"/>
    </source>
</evidence>
<feature type="signal peptide" evidence="1">
    <location>
        <begin position="1"/>
        <end position="21"/>
    </location>
</feature>
<feature type="chain" id="PRO_5046386743" description="Solute-binding protein family 3/N-terminal domain-containing protein" evidence="1">
    <location>
        <begin position="22"/>
        <end position="286"/>
    </location>
</feature>
<gene>
    <name evidence="2" type="ORF">K0625_01620</name>
</gene>
<dbReference type="RefSeq" id="WP_220108053.1">
    <property type="nucleotide sequence ID" value="NZ_JAHZST010000001.1"/>
</dbReference>
<accession>A0ABS7DYI9</accession>
<evidence type="ECO:0000256" key="1">
    <source>
        <dbReference type="SAM" id="SignalP"/>
    </source>
</evidence>
<keyword evidence="3" id="KW-1185">Reference proteome</keyword>
<sequence length="286" mass="33215">MRILTFCSLYVLLLCALPVNADPQVIRYNISDQFVDPKQSYYIDLLRLSLDKSRERYGDYQLQAVVSEMAQARTVQLVQKGELDLVWTMTSIDRERRLTPVYFPLLKGLMGYRIAIIRRQDKQRFVDIKSVEELQVIPVGQGSDWPDSDILQNQGFTLVRGAAHSLLSMLDMNRFDYFLRALHEPWDEVLGHPSLMIDSSFVIIYPSPIYFFVNPDDKLLAERVEYGLRNALLDGSFEALFNNHAITSQVIERANLPQRRIFTLDNPLLSQESKNLLSEKELWFNF</sequence>
<organism evidence="2 3">
    <name type="scientific">Shewanella nanhaiensis</name>
    <dbReference type="NCBI Taxonomy" id="2864872"/>
    <lineage>
        <taxon>Bacteria</taxon>
        <taxon>Pseudomonadati</taxon>
        <taxon>Pseudomonadota</taxon>
        <taxon>Gammaproteobacteria</taxon>
        <taxon>Alteromonadales</taxon>
        <taxon>Shewanellaceae</taxon>
        <taxon>Shewanella</taxon>
    </lineage>
</organism>
<comment type="caution">
    <text evidence="2">The sequence shown here is derived from an EMBL/GenBank/DDBJ whole genome shotgun (WGS) entry which is preliminary data.</text>
</comment>
<evidence type="ECO:0008006" key="4">
    <source>
        <dbReference type="Google" id="ProtNLM"/>
    </source>
</evidence>
<protein>
    <recommendedName>
        <fullName evidence="4">Solute-binding protein family 3/N-terminal domain-containing protein</fullName>
    </recommendedName>
</protein>
<proteinExistence type="predicted"/>
<name>A0ABS7DYI9_9GAMM</name>
<evidence type="ECO:0000313" key="2">
    <source>
        <dbReference type="EMBL" id="MBW8182350.1"/>
    </source>
</evidence>
<dbReference type="Proteomes" id="UP001195963">
    <property type="component" value="Unassembled WGS sequence"/>
</dbReference>
<dbReference type="EMBL" id="JAHZST010000001">
    <property type="protein sequence ID" value="MBW8182350.1"/>
    <property type="molecule type" value="Genomic_DNA"/>
</dbReference>
<dbReference type="SUPFAM" id="SSF53850">
    <property type="entry name" value="Periplasmic binding protein-like II"/>
    <property type="match status" value="1"/>
</dbReference>
<reference evidence="2 3" key="1">
    <citation type="submission" date="2021-07" db="EMBL/GenBank/DDBJ databases">
        <title>Shewanella sp. nov, isolated from SCS.</title>
        <authorList>
            <person name="Cao W.R."/>
        </authorList>
    </citation>
    <scope>NUCLEOTIDE SEQUENCE [LARGE SCALE GENOMIC DNA]</scope>
    <source>
        <strain evidence="2 3">NR704-98</strain>
    </source>
</reference>